<organism evidence="1 2">
    <name type="scientific">Glossina pallidipes</name>
    <name type="common">Tsetse fly</name>
    <dbReference type="NCBI Taxonomy" id="7398"/>
    <lineage>
        <taxon>Eukaryota</taxon>
        <taxon>Metazoa</taxon>
        <taxon>Ecdysozoa</taxon>
        <taxon>Arthropoda</taxon>
        <taxon>Hexapoda</taxon>
        <taxon>Insecta</taxon>
        <taxon>Pterygota</taxon>
        <taxon>Neoptera</taxon>
        <taxon>Endopterygota</taxon>
        <taxon>Diptera</taxon>
        <taxon>Brachycera</taxon>
        <taxon>Muscomorpha</taxon>
        <taxon>Hippoboscoidea</taxon>
        <taxon>Glossinidae</taxon>
        <taxon>Glossina</taxon>
    </lineage>
</organism>
<sequence length="120" mass="13967">MHMCADAPRAILIYIRECEILITYALSCQIPERQPSKQCRRFYLYCSCVLVNASENTTCQSDLFSLLIFTGYNSGQVQYFEMSEDCSVALRFVDQLEMTPYQLLLRVFPSYEVVNLEVNY</sequence>
<evidence type="ECO:0000313" key="2">
    <source>
        <dbReference type="Proteomes" id="UP000092445"/>
    </source>
</evidence>
<dbReference type="EnsemblMetazoa" id="GPAI022696-RA">
    <property type="protein sequence ID" value="GPAI022696-PA"/>
    <property type="gene ID" value="GPAI022696"/>
</dbReference>
<protein>
    <submittedName>
        <fullName evidence="1">Uncharacterized protein</fullName>
    </submittedName>
</protein>
<keyword evidence="2" id="KW-1185">Reference proteome</keyword>
<proteinExistence type="predicted"/>
<evidence type="ECO:0000313" key="1">
    <source>
        <dbReference type="EnsemblMetazoa" id="GPAI022696-PA"/>
    </source>
</evidence>
<name>A0A1A9ZRH7_GLOPL</name>
<accession>A0A1A9ZRH7</accession>
<reference evidence="1" key="2">
    <citation type="submission" date="2020-05" db="UniProtKB">
        <authorList>
            <consortium name="EnsemblMetazoa"/>
        </authorList>
    </citation>
    <scope>IDENTIFICATION</scope>
    <source>
        <strain evidence="1">IAEA</strain>
    </source>
</reference>
<dbReference type="AlphaFoldDB" id="A0A1A9ZRH7"/>
<reference evidence="2" key="1">
    <citation type="submission" date="2014-03" db="EMBL/GenBank/DDBJ databases">
        <authorList>
            <person name="Aksoy S."/>
            <person name="Warren W."/>
            <person name="Wilson R.K."/>
        </authorList>
    </citation>
    <scope>NUCLEOTIDE SEQUENCE [LARGE SCALE GENOMIC DNA]</scope>
    <source>
        <strain evidence="2">IAEA</strain>
    </source>
</reference>
<dbReference type="Proteomes" id="UP000092445">
    <property type="component" value="Unassembled WGS sequence"/>
</dbReference>
<dbReference type="VEuPathDB" id="VectorBase:GPAI022696"/>